<dbReference type="InterPro" id="IPR052343">
    <property type="entry name" value="Retrotransposon-Effector_Assoc"/>
</dbReference>
<evidence type="ECO:0000259" key="1">
    <source>
        <dbReference type="Pfam" id="PF00078"/>
    </source>
</evidence>
<name>A0A1U8KCC0_GOSHI</name>
<accession>A0A1U8KCC0</accession>
<dbReference type="InterPro" id="IPR000477">
    <property type="entry name" value="RT_dom"/>
</dbReference>
<dbReference type="STRING" id="3635.A0A1U8KCC0"/>
<evidence type="ECO:0000313" key="2">
    <source>
        <dbReference type="Proteomes" id="UP000818029"/>
    </source>
</evidence>
<protein>
    <recommendedName>
        <fullName evidence="1">Reverse transcriptase domain-containing protein</fullName>
    </recommendedName>
</protein>
<dbReference type="InterPro" id="IPR043502">
    <property type="entry name" value="DNA/RNA_pol_sf"/>
</dbReference>
<feature type="domain" description="Reverse transcriptase" evidence="1">
    <location>
        <begin position="53"/>
        <end position="179"/>
    </location>
</feature>
<dbReference type="Proteomes" id="UP000818029">
    <property type="component" value="Chromosome D06"/>
</dbReference>
<reference evidence="2" key="1">
    <citation type="journal article" date="2020" name="Nat. Genet.">
        <title>Genomic diversifications of five Gossypium allopolyploid species and their impact on cotton improvement.</title>
        <authorList>
            <person name="Chen Z.J."/>
            <person name="Sreedasyam A."/>
            <person name="Ando A."/>
            <person name="Song Q."/>
            <person name="De Santiago L.M."/>
            <person name="Hulse-Kemp A.M."/>
            <person name="Ding M."/>
            <person name="Ye W."/>
            <person name="Kirkbride R.C."/>
            <person name="Jenkins J."/>
            <person name="Plott C."/>
            <person name="Lovell J."/>
            <person name="Lin Y.M."/>
            <person name="Vaughn R."/>
            <person name="Liu B."/>
            <person name="Simpson S."/>
            <person name="Scheffler B.E."/>
            <person name="Wen L."/>
            <person name="Saski C.A."/>
            <person name="Grover C.E."/>
            <person name="Hu G."/>
            <person name="Conover J.L."/>
            <person name="Carlson J.W."/>
            <person name="Shu S."/>
            <person name="Boston L.B."/>
            <person name="Williams M."/>
            <person name="Peterson D.G."/>
            <person name="McGee K."/>
            <person name="Jones D.C."/>
            <person name="Wendel J.F."/>
            <person name="Stelly D.M."/>
            <person name="Grimwood J."/>
            <person name="Schmutz J."/>
        </authorList>
    </citation>
    <scope>NUCLEOTIDE SEQUENCE [LARGE SCALE GENOMIC DNA]</scope>
    <source>
        <strain evidence="2">cv. TM-1</strain>
    </source>
</reference>
<dbReference type="OrthoDB" id="997823at2759"/>
<dbReference type="Pfam" id="PF00078">
    <property type="entry name" value="RVT_1"/>
    <property type="match status" value="1"/>
</dbReference>
<gene>
    <name evidence="3" type="primary">LOC107915498</name>
</gene>
<reference evidence="3" key="2">
    <citation type="submission" date="2025-08" db="UniProtKB">
        <authorList>
            <consortium name="RefSeq"/>
        </authorList>
    </citation>
    <scope>IDENTIFICATION</scope>
</reference>
<organism evidence="2 3">
    <name type="scientific">Gossypium hirsutum</name>
    <name type="common">Upland cotton</name>
    <name type="synonym">Gossypium mexicanum</name>
    <dbReference type="NCBI Taxonomy" id="3635"/>
    <lineage>
        <taxon>Eukaryota</taxon>
        <taxon>Viridiplantae</taxon>
        <taxon>Streptophyta</taxon>
        <taxon>Embryophyta</taxon>
        <taxon>Tracheophyta</taxon>
        <taxon>Spermatophyta</taxon>
        <taxon>Magnoliopsida</taxon>
        <taxon>eudicotyledons</taxon>
        <taxon>Gunneridae</taxon>
        <taxon>Pentapetalae</taxon>
        <taxon>rosids</taxon>
        <taxon>malvids</taxon>
        <taxon>Malvales</taxon>
        <taxon>Malvaceae</taxon>
        <taxon>Malvoideae</taxon>
        <taxon>Gossypium</taxon>
    </lineage>
</organism>
<dbReference type="PaxDb" id="3635-A0A1U8KCC0"/>
<dbReference type="PANTHER" id="PTHR46890">
    <property type="entry name" value="NON-LTR RETROLELEMENT REVERSE TRANSCRIPTASE-LIKE PROTEIN-RELATED"/>
    <property type="match status" value="1"/>
</dbReference>
<evidence type="ECO:0000313" key="3">
    <source>
        <dbReference type="RefSeq" id="XP_016700140.1"/>
    </source>
</evidence>
<proteinExistence type="predicted"/>
<dbReference type="SUPFAM" id="SSF56672">
    <property type="entry name" value="DNA/RNA polymerases"/>
    <property type="match status" value="1"/>
</dbReference>
<dbReference type="PANTHER" id="PTHR46890:SF48">
    <property type="entry name" value="RNA-DIRECTED DNA POLYMERASE"/>
    <property type="match status" value="1"/>
</dbReference>
<dbReference type="RefSeq" id="XP_016700140.1">
    <property type="nucleotide sequence ID" value="XM_016844651.1"/>
</dbReference>
<dbReference type="KEGG" id="ghi:107915498"/>
<dbReference type="AlphaFoldDB" id="A0A1U8KCC0"/>
<dbReference type="GeneID" id="107915498"/>
<sequence length="195" mass="22348">MGSTKALGYDGFPVIFYQCFWYLIGKDVTHFYLKALNRELPLEEVNFTKIVLIPKTSAANSMSSCHPISLCSVLYKVISKVLANRLRIVLEDCIDEAQGAFVPRRLISDNVLVAYELMHTLKKKRLGKKGSFALKLDMSKAYDRVEWGFIECMMLRMEFDARWVELIMHSISSVSYSVMVNDGISEILYLNRGLR</sequence>
<keyword evidence="2" id="KW-1185">Reference proteome</keyword>